<dbReference type="EC" id="3.1.3.16" evidence="6"/>
<evidence type="ECO:0000256" key="4">
    <source>
        <dbReference type="ARBA" id="ARBA00047761"/>
    </source>
</evidence>
<evidence type="ECO:0000256" key="6">
    <source>
        <dbReference type="RuleBase" id="RU366066"/>
    </source>
</evidence>
<dbReference type="GeneID" id="116212170"/>
<name>A0A2I0JW28_PUNGR</name>
<dbReference type="InterPro" id="IPR004274">
    <property type="entry name" value="FCP1_dom"/>
</dbReference>
<comment type="catalytic activity">
    <reaction evidence="5 6">
        <text>O-phospho-L-threonyl-[protein] + H2O = L-threonyl-[protein] + phosphate</text>
        <dbReference type="Rhea" id="RHEA:47004"/>
        <dbReference type="Rhea" id="RHEA-COMP:11060"/>
        <dbReference type="Rhea" id="RHEA-COMP:11605"/>
        <dbReference type="ChEBI" id="CHEBI:15377"/>
        <dbReference type="ChEBI" id="CHEBI:30013"/>
        <dbReference type="ChEBI" id="CHEBI:43474"/>
        <dbReference type="ChEBI" id="CHEBI:61977"/>
        <dbReference type="EC" id="3.1.3.16"/>
    </reaction>
</comment>
<reference evidence="7 8" key="1">
    <citation type="submission" date="2017-11" db="EMBL/GenBank/DDBJ databases">
        <title>De-novo sequencing of pomegranate (Punica granatum L.) genome.</title>
        <authorList>
            <person name="Akparov Z."/>
            <person name="Amiraslanov A."/>
            <person name="Hajiyeva S."/>
            <person name="Abbasov M."/>
            <person name="Kaur K."/>
            <person name="Hamwieh A."/>
            <person name="Solovyev V."/>
            <person name="Salamov A."/>
            <person name="Braich B."/>
            <person name="Kosarev P."/>
            <person name="Mahmoud A."/>
            <person name="Hajiyev E."/>
            <person name="Babayeva S."/>
            <person name="Izzatullayeva V."/>
            <person name="Mammadov A."/>
            <person name="Mammadov A."/>
            <person name="Sharifova S."/>
            <person name="Ojaghi J."/>
            <person name="Eynullazada K."/>
            <person name="Bayramov B."/>
            <person name="Abdulazimova A."/>
            <person name="Shahmuradov I."/>
        </authorList>
    </citation>
    <scope>NUCLEOTIDE SEQUENCE [LARGE SCALE GENOMIC DNA]</scope>
    <source>
        <strain evidence="8">cv. AG2017</strain>
        <tissue evidence="7">Leaf</tissue>
    </source>
</reference>
<dbReference type="GO" id="GO:0005634">
    <property type="term" value="C:nucleus"/>
    <property type="evidence" value="ECO:0007669"/>
    <property type="project" value="UniProtKB-SubCell"/>
</dbReference>
<dbReference type="GO" id="GO:0008420">
    <property type="term" value="F:RNA polymerase II CTD heptapeptide repeat phosphatase activity"/>
    <property type="evidence" value="ECO:0007669"/>
    <property type="project" value="UniProtKB-UniRule"/>
</dbReference>
<dbReference type="AlphaFoldDB" id="A0A2I0JW28"/>
<evidence type="ECO:0000256" key="5">
    <source>
        <dbReference type="ARBA" id="ARBA00048336"/>
    </source>
</evidence>
<dbReference type="InterPro" id="IPR011947">
    <property type="entry name" value="FCP1_euk"/>
</dbReference>
<dbReference type="CDD" id="cd07521">
    <property type="entry name" value="HAD_FCP1-like"/>
    <property type="match status" value="1"/>
</dbReference>
<dbReference type="InterPro" id="IPR036412">
    <property type="entry name" value="HAD-like_sf"/>
</dbReference>
<dbReference type="Gene3D" id="3.40.50.1000">
    <property type="entry name" value="HAD superfamily/HAD-like"/>
    <property type="match status" value="1"/>
</dbReference>
<dbReference type="InterPro" id="IPR023214">
    <property type="entry name" value="HAD_sf"/>
</dbReference>
<dbReference type="InterPro" id="IPR039189">
    <property type="entry name" value="Fcp1"/>
</dbReference>
<comment type="function">
    <text evidence="6">This promotes the activity of RNA polymerase II.</text>
</comment>
<dbReference type="Proteomes" id="UP000233551">
    <property type="component" value="Unassembled WGS sequence"/>
</dbReference>
<gene>
    <name evidence="7" type="ORF">CRG98_019000</name>
</gene>
<dbReference type="PROSITE" id="PS50969">
    <property type="entry name" value="FCP1"/>
    <property type="match status" value="1"/>
</dbReference>
<organism evidence="7 8">
    <name type="scientific">Punica granatum</name>
    <name type="common">Pomegranate</name>
    <dbReference type="NCBI Taxonomy" id="22663"/>
    <lineage>
        <taxon>Eukaryota</taxon>
        <taxon>Viridiplantae</taxon>
        <taxon>Streptophyta</taxon>
        <taxon>Embryophyta</taxon>
        <taxon>Tracheophyta</taxon>
        <taxon>Spermatophyta</taxon>
        <taxon>Magnoliopsida</taxon>
        <taxon>eudicotyledons</taxon>
        <taxon>Gunneridae</taxon>
        <taxon>Pentapetalae</taxon>
        <taxon>rosids</taxon>
        <taxon>malvids</taxon>
        <taxon>Myrtales</taxon>
        <taxon>Lythraceae</taxon>
        <taxon>Punica</taxon>
    </lineage>
</organism>
<comment type="subcellular location">
    <subcellularLocation>
        <location evidence="1 6">Nucleus</location>
    </subcellularLocation>
</comment>
<evidence type="ECO:0000313" key="8">
    <source>
        <dbReference type="Proteomes" id="UP000233551"/>
    </source>
</evidence>
<dbReference type="PANTHER" id="PTHR23081:SF36">
    <property type="entry name" value="RNA POLYMERASE II SUBUNIT A C-TERMINAL DOMAIN PHOSPHATASE"/>
    <property type="match status" value="1"/>
</dbReference>
<evidence type="ECO:0000256" key="2">
    <source>
        <dbReference type="ARBA" id="ARBA00022801"/>
    </source>
</evidence>
<dbReference type="SMART" id="SM00577">
    <property type="entry name" value="CPDc"/>
    <property type="match status" value="1"/>
</dbReference>
<dbReference type="PANTHER" id="PTHR23081">
    <property type="entry name" value="RNA POLYMERASE II CTD PHOSPHATASE"/>
    <property type="match status" value="1"/>
</dbReference>
<evidence type="ECO:0000256" key="1">
    <source>
        <dbReference type="ARBA" id="ARBA00004123"/>
    </source>
</evidence>
<keyword evidence="8" id="KW-1185">Reference proteome</keyword>
<accession>A0A2I0JW28</accession>
<evidence type="ECO:0000256" key="3">
    <source>
        <dbReference type="ARBA" id="ARBA00023242"/>
    </source>
</evidence>
<sequence>MEFALDHKPSHSTVIGMLWKSRSKSAKKKCLHGMPRTSIDCYSQVSVSAQKGLGFDFLNRSLSLRCINPTKLGKRKSVHLLGLKKLQLVLDLDHTLLHSIQCSRLTASDRCLKNLAVRECDPKCGDLFIDVKGEWITKLRPFVRSFLKEASALFEMTVFTRAQKPYAERMVKLLDPDGCYFKSRVMVREDCIGEGYKYKSLTKVPGMESNILILDDKENVWANHSRNLIQMEPYHYFACGSLKYNMLNASMDAPALANPIKMDESEDDGPLAMTLALLREIHSRYFDSDPRVGGMDVRTLLREL</sequence>
<dbReference type="SUPFAM" id="SSF56784">
    <property type="entry name" value="HAD-like"/>
    <property type="match status" value="1"/>
</dbReference>
<dbReference type="EMBL" id="PGOL01001146">
    <property type="protein sequence ID" value="PKI60524.1"/>
    <property type="molecule type" value="Genomic_DNA"/>
</dbReference>
<keyword evidence="2 6" id="KW-0378">Hydrolase</keyword>
<dbReference type="NCBIfam" id="TIGR02250">
    <property type="entry name" value="FCP1_euk"/>
    <property type="match status" value="1"/>
</dbReference>
<comment type="caution">
    <text evidence="7">The sequence shown here is derived from an EMBL/GenBank/DDBJ whole genome shotgun (WGS) entry which is preliminary data.</text>
</comment>
<dbReference type="OrthoDB" id="1743837at2759"/>
<comment type="catalytic activity">
    <reaction evidence="4 6">
        <text>O-phospho-L-seryl-[protein] + H2O = L-seryl-[protein] + phosphate</text>
        <dbReference type="Rhea" id="RHEA:20629"/>
        <dbReference type="Rhea" id="RHEA-COMP:9863"/>
        <dbReference type="Rhea" id="RHEA-COMP:11604"/>
        <dbReference type="ChEBI" id="CHEBI:15377"/>
        <dbReference type="ChEBI" id="CHEBI:29999"/>
        <dbReference type="ChEBI" id="CHEBI:43474"/>
        <dbReference type="ChEBI" id="CHEBI:83421"/>
        <dbReference type="EC" id="3.1.3.16"/>
    </reaction>
</comment>
<proteinExistence type="predicted"/>
<evidence type="ECO:0000313" key="7">
    <source>
        <dbReference type="EMBL" id="PKI60524.1"/>
    </source>
</evidence>
<keyword evidence="3 6" id="KW-0539">Nucleus</keyword>
<protein>
    <recommendedName>
        <fullName evidence="6">RNA polymerase II C-terminal domain phosphatase-like</fullName>
        <ecNumber evidence="6">3.1.3.16</ecNumber>
    </recommendedName>
</protein>
<dbReference type="STRING" id="22663.A0A2I0JW28"/>
<dbReference type="Pfam" id="PF03031">
    <property type="entry name" value="NIF"/>
    <property type="match status" value="1"/>
</dbReference>